<accession>A0ABP7NEY3</accession>
<gene>
    <name evidence="3" type="ORF">GCM10022383_23510</name>
</gene>
<evidence type="ECO:0000313" key="3">
    <source>
        <dbReference type="EMBL" id="GAA3944914.1"/>
    </source>
</evidence>
<evidence type="ECO:0000313" key="4">
    <source>
        <dbReference type="Proteomes" id="UP001501591"/>
    </source>
</evidence>
<comment type="caution">
    <text evidence="3">The sequence shown here is derived from an EMBL/GenBank/DDBJ whole genome shotgun (WGS) entry which is preliminary data.</text>
</comment>
<keyword evidence="2" id="KW-0472">Membrane</keyword>
<dbReference type="Proteomes" id="UP001501591">
    <property type="component" value="Unassembled WGS sequence"/>
</dbReference>
<protein>
    <submittedName>
        <fullName evidence="3">Uncharacterized protein</fullName>
    </submittedName>
</protein>
<evidence type="ECO:0000256" key="1">
    <source>
        <dbReference type="SAM" id="MobiDB-lite"/>
    </source>
</evidence>
<keyword evidence="2" id="KW-0812">Transmembrane</keyword>
<feature type="transmembrane region" description="Helical" evidence="2">
    <location>
        <begin position="113"/>
        <end position="134"/>
    </location>
</feature>
<keyword evidence="4" id="KW-1185">Reference proteome</keyword>
<feature type="transmembrane region" description="Helical" evidence="2">
    <location>
        <begin position="12"/>
        <end position="31"/>
    </location>
</feature>
<keyword evidence="2" id="KW-1133">Transmembrane helix</keyword>
<reference evidence="4" key="1">
    <citation type="journal article" date="2019" name="Int. J. Syst. Evol. Microbiol.">
        <title>The Global Catalogue of Microorganisms (GCM) 10K type strain sequencing project: providing services to taxonomists for standard genome sequencing and annotation.</title>
        <authorList>
            <consortium name="The Broad Institute Genomics Platform"/>
            <consortium name="The Broad Institute Genome Sequencing Center for Infectious Disease"/>
            <person name="Wu L."/>
            <person name="Ma J."/>
        </authorList>
    </citation>
    <scope>NUCLEOTIDE SEQUENCE [LARGE SCALE GENOMIC DNA]</scope>
    <source>
        <strain evidence="4">JCM 17024</strain>
    </source>
</reference>
<proteinExistence type="predicted"/>
<name>A0ABP7NEY3_9MICO</name>
<feature type="transmembrane region" description="Helical" evidence="2">
    <location>
        <begin position="140"/>
        <end position="160"/>
    </location>
</feature>
<evidence type="ECO:0000256" key="2">
    <source>
        <dbReference type="SAM" id="Phobius"/>
    </source>
</evidence>
<dbReference type="EMBL" id="BAABCP010000001">
    <property type="protein sequence ID" value="GAA3944914.1"/>
    <property type="molecule type" value="Genomic_DNA"/>
</dbReference>
<feature type="transmembrane region" description="Helical" evidence="2">
    <location>
        <begin position="80"/>
        <end position="101"/>
    </location>
</feature>
<organism evidence="3 4">
    <name type="scientific">Microbacterium soli</name>
    <dbReference type="NCBI Taxonomy" id="446075"/>
    <lineage>
        <taxon>Bacteria</taxon>
        <taxon>Bacillati</taxon>
        <taxon>Actinomycetota</taxon>
        <taxon>Actinomycetes</taxon>
        <taxon>Micrococcales</taxon>
        <taxon>Microbacteriaceae</taxon>
        <taxon>Microbacterium</taxon>
    </lineage>
</organism>
<feature type="region of interest" description="Disordered" evidence="1">
    <location>
        <begin position="170"/>
        <end position="190"/>
    </location>
</feature>
<sequence length="190" mass="18803">MREVRLDIGPAIPGSVLPVVAAAAATGASAAMGLPQGWVGAAGALALLGGIVRQSGGAWLAAAVPTVSLLLAPPNPWRTAAVIGAVHALHVLGSLMLVVPLRSRIALAALRPAARCFLLVQLVGQAVGAGAWLVAGHSGLPAAVIAGALAVLAFTILMVGRLRGQRQRAFPAPASAPMRGRTGPDVGGPS</sequence>